<evidence type="ECO:0000256" key="4">
    <source>
        <dbReference type="SAM" id="MobiDB-lite"/>
    </source>
</evidence>
<dbReference type="Gene3D" id="3.90.1150.10">
    <property type="entry name" value="Aspartate Aminotransferase, domain 1"/>
    <property type="match status" value="1"/>
</dbReference>
<dbReference type="Proteomes" id="UP000800036">
    <property type="component" value="Unassembled WGS sequence"/>
</dbReference>
<dbReference type="InterPro" id="IPR005814">
    <property type="entry name" value="Aminotrans_3"/>
</dbReference>
<dbReference type="OrthoDB" id="5419315at2759"/>
<evidence type="ECO:0000256" key="3">
    <source>
        <dbReference type="RuleBase" id="RU003560"/>
    </source>
</evidence>
<sequence>MLNARKATRITPHVASPTAVPTTRIPVSSTSSAHFPTSRNPALLPRNFKKAPIEIDRQVGHWTRTTDGREIFDASGGAAVSNFGPGEIPRIKAAADQASARYGPYQCGLSYDTEPVQQLADALVRSTDGIMESVAFYGSGSDAVEAGFKLLLQYWQDVGQPERQIFVAREQSYHGTTLASLSLGSYWSRRDPFEDLLMDVHHVPACSPYRGKKEGQSDKDYVKHLQDQLRRKFEELGHGKVAGFVCEPIVGAALGCVPALPGYLKAMQEVCDDFDVPLMLDEIMCGWGRCGTLHAWQDEGVIPDVQLIGKGFAGGHEQISAMLIGRRRGIVDTIRDTSIIFNHGHTFQNPAKCCAAALETMKMVQEYLPNVRAMGELLMKRLKARLSAHVNVGDIRGKGLFVGIEFVQDELSKTAFDPQDAISAKIHEMGLTHAFQIHVYPGSGSANPHGKEGDHIILAPPFDINEDEVNLIVDRVGALVDHFFKEQNLAIQQS</sequence>
<keyword evidence="2 3" id="KW-0663">Pyridoxal phosphate</keyword>
<evidence type="ECO:0000313" key="6">
    <source>
        <dbReference type="Proteomes" id="UP000800036"/>
    </source>
</evidence>
<gene>
    <name evidence="5" type="ORF">BU23DRAFT_624885</name>
</gene>
<protein>
    <submittedName>
        <fullName evidence="5">PLP-dependent transferase</fullName>
    </submittedName>
</protein>
<dbReference type="InterPro" id="IPR015422">
    <property type="entry name" value="PyrdxlP-dep_Trfase_small"/>
</dbReference>
<evidence type="ECO:0000313" key="5">
    <source>
        <dbReference type="EMBL" id="KAF1980014.1"/>
    </source>
</evidence>
<dbReference type="PANTHER" id="PTHR43094:SF1">
    <property type="entry name" value="AMINOTRANSFERASE CLASS-III"/>
    <property type="match status" value="1"/>
</dbReference>
<proteinExistence type="inferred from homology"/>
<dbReference type="GO" id="GO:0008483">
    <property type="term" value="F:transaminase activity"/>
    <property type="evidence" value="ECO:0007669"/>
    <property type="project" value="InterPro"/>
</dbReference>
<organism evidence="5 6">
    <name type="scientific">Bimuria novae-zelandiae CBS 107.79</name>
    <dbReference type="NCBI Taxonomy" id="1447943"/>
    <lineage>
        <taxon>Eukaryota</taxon>
        <taxon>Fungi</taxon>
        <taxon>Dikarya</taxon>
        <taxon>Ascomycota</taxon>
        <taxon>Pezizomycotina</taxon>
        <taxon>Dothideomycetes</taxon>
        <taxon>Pleosporomycetidae</taxon>
        <taxon>Pleosporales</taxon>
        <taxon>Massarineae</taxon>
        <taxon>Didymosphaeriaceae</taxon>
        <taxon>Bimuria</taxon>
    </lineage>
</organism>
<dbReference type="GO" id="GO:0005829">
    <property type="term" value="C:cytosol"/>
    <property type="evidence" value="ECO:0007669"/>
    <property type="project" value="TreeGrafter"/>
</dbReference>
<evidence type="ECO:0000256" key="2">
    <source>
        <dbReference type="ARBA" id="ARBA00022898"/>
    </source>
</evidence>
<accession>A0A6A5VRP3</accession>
<evidence type="ECO:0000256" key="1">
    <source>
        <dbReference type="ARBA" id="ARBA00008954"/>
    </source>
</evidence>
<dbReference type="GO" id="GO:0030170">
    <property type="term" value="F:pyridoxal phosphate binding"/>
    <property type="evidence" value="ECO:0007669"/>
    <property type="project" value="InterPro"/>
</dbReference>
<name>A0A6A5VRP3_9PLEO</name>
<dbReference type="SUPFAM" id="SSF53383">
    <property type="entry name" value="PLP-dependent transferases"/>
    <property type="match status" value="1"/>
</dbReference>
<comment type="similarity">
    <text evidence="1 3">Belongs to the class-III pyridoxal-phosphate-dependent aminotransferase family.</text>
</comment>
<dbReference type="Gene3D" id="3.40.640.10">
    <property type="entry name" value="Type I PLP-dependent aspartate aminotransferase-like (Major domain)"/>
    <property type="match status" value="1"/>
</dbReference>
<keyword evidence="6" id="KW-1185">Reference proteome</keyword>
<dbReference type="PANTHER" id="PTHR43094">
    <property type="entry name" value="AMINOTRANSFERASE"/>
    <property type="match status" value="1"/>
</dbReference>
<feature type="compositionally biased region" description="Polar residues" evidence="4">
    <location>
        <begin position="19"/>
        <end position="40"/>
    </location>
</feature>
<reference evidence="5" key="1">
    <citation type="journal article" date="2020" name="Stud. Mycol.">
        <title>101 Dothideomycetes genomes: a test case for predicting lifestyles and emergence of pathogens.</title>
        <authorList>
            <person name="Haridas S."/>
            <person name="Albert R."/>
            <person name="Binder M."/>
            <person name="Bloem J."/>
            <person name="Labutti K."/>
            <person name="Salamov A."/>
            <person name="Andreopoulos B."/>
            <person name="Baker S."/>
            <person name="Barry K."/>
            <person name="Bills G."/>
            <person name="Bluhm B."/>
            <person name="Cannon C."/>
            <person name="Castanera R."/>
            <person name="Culley D."/>
            <person name="Daum C."/>
            <person name="Ezra D."/>
            <person name="Gonzalez J."/>
            <person name="Henrissat B."/>
            <person name="Kuo A."/>
            <person name="Liang C."/>
            <person name="Lipzen A."/>
            <person name="Lutzoni F."/>
            <person name="Magnuson J."/>
            <person name="Mondo S."/>
            <person name="Nolan M."/>
            <person name="Ohm R."/>
            <person name="Pangilinan J."/>
            <person name="Park H.-J."/>
            <person name="Ramirez L."/>
            <person name="Alfaro M."/>
            <person name="Sun H."/>
            <person name="Tritt A."/>
            <person name="Yoshinaga Y."/>
            <person name="Zwiers L.-H."/>
            <person name="Turgeon B."/>
            <person name="Goodwin S."/>
            <person name="Spatafora J."/>
            <person name="Crous P."/>
            <person name="Grigoriev I."/>
        </authorList>
    </citation>
    <scope>NUCLEOTIDE SEQUENCE</scope>
    <source>
        <strain evidence="5">CBS 107.79</strain>
    </source>
</reference>
<keyword evidence="5" id="KW-0808">Transferase</keyword>
<dbReference type="InterPro" id="IPR015421">
    <property type="entry name" value="PyrdxlP-dep_Trfase_major"/>
</dbReference>
<dbReference type="EMBL" id="ML976656">
    <property type="protein sequence ID" value="KAF1980014.1"/>
    <property type="molecule type" value="Genomic_DNA"/>
</dbReference>
<dbReference type="AlphaFoldDB" id="A0A6A5VRP3"/>
<dbReference type="Pfam" id="PF00202">
    <property type="entry name" value="Aminotran_3"/>
    <property type="match status" value="1"/>
</dbReference>
<feature type="region of interest" description="Disordered" evidence="4">
    <location>
        <begin position="19"/>
        <end position="43"/>
    </location>
</feature>
<dbReference type="InterPro" id="IPR015424">
    <property type="entry name" value="PyrdxlP-dep_Trfase"/>
</dbReference>
<dbReference type="CDD" id="cd00610">
    <property type="entry name" value="OAT_like"/>
    <property type="match status" value="1"/>
</dbReference>